<sequence length="565" mass="59310">MARIRHIGIRNFRGIDALDWSPSPGLNCLIGAGDGGKTTILDAIDLCIGARRTAQFSDADFHDLNPGQPIAIQITLGDLPDALRSMEGYGQYLRGYIESTSEVVDEPGSGIETVLTLQLIVASDLEPSWSLFSDRAATENATRSLAWADRVRMAPTRIGGGSEAQLGWRRGSVLARLTGEEVTGGPAMLQALRDARATFGSTAQKHIAETLKTVDRVASDLGVPLHGGANASLDPGTASVSAGTVSLHDARGVPLRNLGTGSARLLVAGLQRAAAAEASIALIDELEHGLEPHRIIALLGSLGAKEKDPPLQVFATTHSPVAVRELSAGQLNILRRTDSGLQVLNAGEVADVQGTMRVFPEALLAKSIIVCEGASEVGLLRGLDRQMALSGTPTLMARAVALVDAGGITKVYSRAGAFTKLGYRTMTFRDDDVKPDAAIEVAFEAAGGKVASWGAGRAIEDALFGDLGEADAALLLDRAIEIHGEGLIDENIKSASSGKRCLADRAALLNEPGRLVLAKAARSKPGWFKSVSWMEDVGFDIVGPGLSRAAAPFQAVIQGISAWME</sequence>
<organism evidence="2 3">
    <name type="scientific">Belnapia arida</name>
    <dbReference type="NCBI Taxonomy" id="2804533"/>
    <lineage>
        <taxon>Bacteria</taxon>
        <taxon>Pseudomonadati</taxon>
        <taxon>Pseudomonadota</taxon>
        <taxon>Alphaproteobacteria</taxon>
        <taxon>Acetobacterales</taxon>
        <taxon>Roseomonadaceae</taxon>
        <taxon>Belnapia</taxon>
    </lineage>
</organism>
<dbReference type="InterPro" id="IPR051396">
    <property type="entry name" value="Bact_Antivir_Def_Nuclease"/>
</dbReference>
<dbReference type="EMBL" id="JAETWB010000002">
    <property type="protein sequence ID" value="MBL6078200.1"/>
    <property type="molecule type" value="Genomic_DNA"/>
</dbReference>
<evidence type="ECO:0000313" key="3">
    <source>
        <dbReference type="Proteomes" id="UP000660885"/>
    </source>
</evidence>
<evidence type="ECO:0000313" key="2">
    <source>
        <dbReference type="EMBL" id="MBL6078200.1"/>
    </source>
</evidence>
<dbReference type="PANTHER" id="PTHR43581:SF4">
    <property type="entry name" value="ATP_GTP PHOSPHATASE"/>
    <property type="match status" value="1"/>
</dbReference>
<name>A0ABS1U0J3_9PROT</name>
<protein>
    <submittedName>
        <fullName evidence="2">AAA family ATPase</fullName>
    </submittedName>
</protein>
<comment type="caution">
    <text evidence="2">The sequence shown here is derived from an EMBL/GenBank/DDBJ whole genome shotgun (WGS) entry which is preliminary data.</text>
</comment>
<dbReference type="Gene3D" id="3.40.50.300">
    <property type="entry name" value="P-loop containing nucleotide triphosphate hydrolases"/>
    <property type="match status" value="1"/>
</dbReference>
<dbReference type="PANTHER" id="PTHR43581">
    <property type="entry name" value="ATP/GTP PHOSPHATASE"/>
    <property type="match status" value="1"/>
</dbReference>
<accession>A0ABS1U0J3</accession>
<keyword evidence="3" id="KW-1185">Reference proteome</keyword>
<dbReference type="Pfam" id="PF13304">
    <property type="entry name" value="AAA_21"/>
    <property type="match status" value="1"/>
</dbReference>
<dbReference type="InterPro" id="IPR027417">
    <property type="entry name" value="P-loop_NTPase"/>
</dbReference>
<dbReference type="RefSeq" id="WP_202831338.1">
    <property type="nucleotide sequence ID" value="NZ_JAETWB010000002.1"/>
</dbReference>
<dbReference type="Proteomes" id="UP000660885">
    <property type="component" value="Unassembled WGS sequence"/>
</dbReference>
<reference evidence="2 3" key="1">
    <citation type="submission" date="2021-01" db="EMBL/GenBank/DDBJ databases">
        <title>Belnapia mucosa sp. nov. and Belnapia arida sp. nov., isolated from the Tabernas Desert (Almeria, Spain).</title>
        <authorList>
            <person name="Molina-Menor E."/>
            <person name="Vidal-Verdu A."/>
            <person name="Calonge A."/>
            <person name="Satari L."/>
            <person name="Pereto J."/>
            <person name="Porcar M."/>
        </authorList>
    </citation>
    <scope>NUCLEOTIDE SEQUENCE [LARGE SCALE GENOMIC DNA]</scope>
    <source>
        <strain evidence="2 3">T18</strain>
    </source>
</reference>
<proteinExistence type="predicted"/>
<feature type="domain" description="ATPase AAA-type core" evidence="1">
    <location>
        <begin position="26"/>
        <end position="323"/>
    </location>
</feature>
<evidence type="ECO:0000259" key="1">
    <source>
        <dbReference type="Pfam" id="PF13304"/>
    </source>
</evidence>
<dbReference type="InterPro" id="IPR003959">
    <property type="entry name" value="ATPase_AAA_core"/>
</dbReference>
<gene>
    <name evidence="2" type="ORF">JMJ56_09300</name>
</gene>
<dbReference type="SUPFAM" id="SSF52540">
    <property type="entry name" value="P-loop containing nucleoside triphosphate hydrolases"/>
    <property type="match status" value="1"/>
</dbReference>